<dbReference type="EMBL" id="CP067393">
    <property type="protein sequence ID" value="QQP85060.1"/>
    <property type="molecule type" value="Genomic_DNA"/>
</dbReference>
<organism evidence="1 3">
    <name type="scientific">Entomomonas asaccharolytica</name>
    <dbReference type="NCBI Taxonomy" id="2785331"/>
    <lineage>
        <taxon>Bacteria</taxon>
        <taxon>Pseudomonadati</taxon>
        <taxon>Pseudomonadota</taxon>
        <taxon>Gammaproteobacteria</taxon>
        <taxon>Pseudomonadales</taxon>
        <taxon>Pseudomonadaceae</taxon>
        <taxon>Entomomonas</taxon>
    </lineage>
</organism>
<sequence>MKVIDADNTSQIVVNNTITKQPHIVMAGIRGAAGKDGDTDLLTVNAGQTISALKVVYVKTGKAYQLDSSDSDNIFFIAGIAVTGAMQNNPIKIKRQGELTDQSFNFNLDRVYLGVEGALTQTPLNKGYCVLIGTAIADKTILLNIQDPIEL</sequence>
<gene>
    <name evidence="1" type="ORF">JHT90_11490</name>
    <name evidence="2" type="ORF">JHT90_11785</name>
</gene>
<name>A0A974NE03_9GAMM</name>
<evidence type="ECO:0000313" key="1">
    <source>
        <dbReference type="EMBL" id="QQP85005.1"/>
    </source>
</evidence>
<dbReference type="EMBL" id="CP067393">
    <property type="protein sequence ID" value="QQP85005.1"/>
    <property type="molecule type" value="Genomic_DNA"/>
</dbReference>
<dbReference type="KEGG" id="eaz:JHT90_11785"/>
<evidence type="ECO:0000313" key="3">
    <source>
        <dbReference type="Proteomes" id="UP000595278"/>
    </source>
</evidence>
<evidence type="ECO:0000313" key="2">
    <source>
        <dbReference type="EMBL" id="QQP85060.1"/>
    </source>
</evidence>
<dbReference type="KEGG" id="eaz:JHT90_11490"/>
<keyword evidence="3" id="KW-1185">Reference proteome</keyword>
<dbReference type="Proteomes" id="UP000595278">
    <property type="component" value="Chromosome"/>
</dbReference>
<dbReference type="AlphaFoldDB" id="A0A974NE03"/>
<reference evidence="1 3" key="1">
    <citation type="submission" date="2021-01" db="EMBL/GenBank/DDBJ databases">
        <title>Entomomonas sp. F2A isolated from a house cricket (Acheta domesticus).</title>
        <authorList>
            <person name="Spergser J."/>
            <person name="Busse H.-J."/>
        </authorList>
    </citation>
    <scope>NUCLEOTIDE SEQUENCE [LARGE SCALE GENOMIC DNA]</scope>
    <source>
        <strain evidence="1 3">F2A</strain>
    </source>
</reference>
<protein>
    <submittedName>
        <fullName evidence="1">Uncharacterized protein</fullName>
    </submittedName>
</protein>
<accession>A0A974NE03</accession>
<proteinExistence type="predicted"/>
<dbReference type="RefSeq" id="WP_201091081.1">
    <property type="nucleotide sequence ID" value="NZ_CP067393.1"/>
</dbReference>